<evidence type="ECO:0000313" key="1">
    <source>
        <dbReference type="EMBL" id="KAF0774007.1"/>
    </source>
</evidence>
<accession>A0A6G0ZRM4</accession>
<proteinExistence type="predicted"/>
<sequence>MVVNLEQITVNT</sequence>
<protein>
    <submittedName>
        <fullName evidence="1">Uncharacterized protein</fullName>
    </submittedName>
</protein>
<keyword evidence="2" id="KW-1185">Reference proteome</keyword>
<name>A0A6G0ZRM4_APHCR</name>
<reference evidence="1 2" key="1">
    <citation type="submission" date="2019-08" db="EMBL/GenBank/DDBJ databases">
        <title>Whole genome of Aphis craccivora.</title>
        <authorList>
            <person name="Voronova N.V."/>
            <person name="Shulinski R.S."/>
            <person name="Bandarenka Y.V."/>
            <person name="Zhorov D.G."/>
            <person name="Warner D."/>
        </authorList>
    </citation>
    <scope>NUCLEOTIDE SEQUENCE [LARGE SCALE GENOMIC DNA]</scope>
    <source>
        <strain evidence="1">180601</strain>
        <tissue evidence="1">Whole Body</tissue>
    </source>
</reference>
<comment type="caution">
    <text evidence="1">The sequence shown here is derived from an EMBL/GenBank/DDBJ whole genome shotgun (WGS) entry which is preliminary data.</text>
</comment>
<organism evidence="1 2">
    <name type="scientific">Aphis craccivora</name>
    <name type="common">Cowpea aphid</name>
    <dbReference type="NCBI Taxonomy" id="307492"/>
    <lineage>
        <taxon>Eukaryota</taxon>
        <taxon>Metazoa</taxon>
        <taxon>Ecdysozoa</taxon>
        <taxon>Arthropoda</taxon>
        <taxon>Hexapoda</taxon>
        <taxon>Insecta</taxon>
        <taxon>Pterygota</taxon>
        <taxon>Neoptera</taxon>
        <taxon>Paraneoptera</taxon>
        <taxon>Hemiptera</taxon>
        <taxon>Sternorrhyncha</taxon>
        <taxon>Aphidomorpha</taxon>
        <taxon>Aphidoidea</taxon>
        <taxon>Aphididae</taxon>
        <taxon>Aphidini</taxon>
        <taxon>Aphis</taxon>
        <taxon>Aphis</taxon>
    </lineage>
</organism>
<gene>
    <name evidence="1" type="ORF">FWK35_00000322</name>
</gene>
<dbReference type="Proteomes" id="UP000478052">
    <property type="component" value="Unassembled WGS sequence"/>
</dbReference>
<dbReference type="EMBL" id="VUJU01000014">
    <property type="protein sequence ID" value="KAF0774007.1"/>
    <property type="molecule type" value="Genomic_DNA"/>
</dbReference>
<evidence type="ECO:0000313" key="2">
    <source>
        <dbReference type="Proteomes" id="UP000478052"/>
    </source>
</evidence>